<feature type="domain" description="FAS1" evidence="3">
    <location>
        <begin position="41"/>
        <end position="178"/>
    </location>
</feature>
<proteinExistence type="inferred from homology"/>
<evidence type="ECO:0000259" key="3">
    <source>
        <dbReference type="PROSITE" id="PS50213"/>
    </source>
</evidence>
<dbReference type="PROSITE" id="PS50213">
    <property type="entry name" value="FAS1"/>
    <property type="match status" value="1"/>
</dbReference>
<reference evidence="4 5" key="1">
    <citation type="journal article" date="2020" name="Mol. Biol. Evol.">
        <title>Distinct Expression and Methylation Patterns for Genes with Different Fates following a Single Whole-Genome Duplication in Flowering Plants.</title>
        <authorList>
            <person name="Shi T."/>
            <person name="Rahmani R.S."/>
            <person name="Gugger P.F."/>
            <person name="Wang M."/>
            <person name="Li H."/>
            <person name="Zhang Y."/>
            <person name="Li Z."/>
            <person name="Wang Q."/>
            <person name="Van de Peer Y."/>
            <person name="Marchal K."/>
            <person name="Chen J."/>
        </authorList>
    </citation>
    <scope>NUCLEOTIDE SEQUENCE [LARGE SCALE GENOMIC DNA]</scope>
    <source>
        <tissue evidence="4">Leaf</tissue>
    </source>
</reference>
<gene>
    <name evidence="4" type="ORF">HUJ06_023985</name>
</gene>
<dbReference type="Proteomes" id="UP000607653">
    <property type="component" value="Unassembled WGS sequence"/>
</dbReference>
<feature type="compositionally biased region" description="Basic and acidic residues" evidence="2">
    <location>
        <begin position="288"/>
        <end position="301"/>
    </location>
</feature>
<dbReference type="InterPro" id="IPR000782">
    <property type="entry name" value="FAS1_domain"/>
</dbReference>
<dbReference type="Gene3D" id="2.30.180.10">
    <property type="entry name" value="FAS1 domain"/>
    <property type="match status" value="1"/>
</dbReference>
<organism evidence="4 5">
    <name type="scientific">Nelumbo nucifera</name>
    <name type="common">Sacred lotus</name>
    <dbReference type="NCBI Taxonomy" id="4432"/>
    <lineage>
        <taxon>Eukaryota</taxon>
        <taxon>Viridiplantae</taxon>
        <taxon>Streptophyta</taxon>
        <taxon>Embryophyta</taxon>
        <taxon>Tracheophyta</taxon>
        <taxon>Spermatophyta</taxon>
        <taxon>Magnoliopsida</taxon>
        <taxon>Proteales</taxon>
        <taxon>Nelumbonaceae</taxon>
        <taxon>Nelumbo</taxon>
    </lineage>
</organism>
<accession>A0A822XR68</accession>
<sequence length="309" mass="33235">MAKCFRSGSAEFPVWSPTTIALLSLSILVLSTLATGILDEELEIAIEALASNGYILFGNAIATSDLRYQLLAGDSITLFAPTDQRLFSLDLTSEAIDYVKTLQYHIAPYRMTIFDLRNLSTGVSLETLLPDYVLSIANSRVTPQRFFSSDVTVDGVRISSPDIYLGPNIAAHGLDGILAVSFPAGISSPDDLGFISPATSPTECPPPVTPELAPEFASPPKDIESPQSIWSVSPEISPNIAPVSSPMDADFDTWSNSPAPGNVVISNMTCETRHKDDGTSRASLPPELQEREGHQENHDNNIDGGGTYY</sequence>
<dbReference type="InterPro" id="IPR036378">
    <property type="entry name" value="FAS1_dom_sf"/>
</dbReference>
<dbReference type="PANTHER" id="PTHR33985:SF15">
    <property type="entry name" value="FASCICLIN-LIKE ARABINOGALACTAN PROTEIN 19"/>
    <property type="match status" value="1"/>
</dbReference>
<comment type="caution">
    <text evidence="4">The sequence shown here is derived from an EMBL/GenBank/DDBJ whole genome shotgun (WGS) entry which is preliminary data.</text>
</comment>
<dbReference type="Pfam" id="PF02469">
    <property type="entry name" value="Fasciclin"/>
    <property type="match status" value="1"/>
</dbReference>
<dbReference type="PANTHER" id="PTHR33985">
    <property type="entry name" value="OS02G0491300 PROTEIN-RELATED"/>
    <property type="match status" value="1"/>
</dbReference>
<comment type="similarity">
    <text evidence="1">Belongs to the fasciclin-like AGP family.</text>
</comment>
<dbReference type="AlphaFoldDB" id="A0A822XR68"/>
<dbReference type="SUPFAM" id="SSF82153">
    <property type="entry name" value="FAS1 domain"/>
    <property type="match status" value="1"/>
</dbReference>
<dbReference type="InterPro" id="IPR052806">
    <property type="entry name" value="Fasciclin-like_AGP"/>
</dbReference>
<feature type="region of interest" description="Disordered" evidence="2">
    <location>
        <begin position="272"/>
        <end position="309"/>
    </location>
</feature>
<dbReference type="SMART" id="SM00554">
    <property type="entry name" value="FAS1"/>
    <property type="match status" value="1"/>
</dbReference>
<evidence type="ECO:0000256" key="2">
    <source>
        <dbReference type="SAM" id="MobiDB-lite"/>
    </source>
</evidence>
<evidence type="ECO:0000313" key="5">
    <source>
        <dbReference type="Proteomes" id="UP000607653"/>
    </source>
</evidence>
<keyword evidence="5" id="KW-1185">Reference proteome</keyword>
<evidence type="ECO:0000256" key="1">
    <source>
        <dbReference type="ARBA" id="ARBA00007843"/>
    </source>
</evidence>
<evidence type="ECO:0000313" key="4">
    <source>
        <dbReference type="EMBL" id="DAD22522.1"/>
    </source>
</evidence>
<name>A0A822XR68_NELNU</name>
<dbReference type="EMBL" id="DUZY01000001">
    <property type="protein sequence ID" value="DAD22522.1"/>
    <property type="molecule type" value="Genomic_DNA"/>
</dbReference>
<protein>
    <recommendedName>
        <fullName evidence="3">FAS1 domain-containing protein</fullName>
    </recommendedName>
</protein>